<proteinExistence type="predicted"/>
<dbReference type="Proteomes" id="UP000248631">
    <property type="component" value="Unassembled WGS sequence"/>
</dbReference>
<evidence type="ECO:0000313" key="2">
    <source>
        <dbReference type="Proteomes" id="UP000248631"/>
    </source>
</evidence>
<organism evidence="1 2">
    <name type="scientific">Herbaspirillum rubrisubalbicans</name>
    <dbReference type="NCBI Taxonomy" id="80842"/>
    <lineage>
        <taxon>Bacteria</taxon>
        <taxon>Pseudomonadati</taxon>
        <taxon>Pseudomonadota</taxon>
        <taxon>Betaproteobacteria</taxon>
        <taxon>Burkholderiales</taxon>
        <taxon>Oxalobacteraceae</taxon>
        <taxon>Herbaspirillum</taxon>
    </lineage>
</organism>
<accession>A0ABX9BZJ5</accession>
<evidence type="ECO:0000313" key="1">
    <source>
        <dbReference type="EMBL" id="RAM63405.1"/>
    </source>
</evidence>
<reference evidence="1 2" key="1">
    <citation type="submission" date="2014-12" db="EMBL/GenBank/DDBJ databases">
        <title>Complete genome sequence of Herbaspirillum rubrisubalbicans Os38.</title>
        <authorList>
            <person name="Chen M."/>
            <person name="An Q."/>
        </authorList>
    </citation>
    <scope>NUCLEOTIDE SEQUENCE [LARGE SCALE GENOMIC DNA]</scope>
    <source>
        <strain evidence="1 2">Os38</strain>
    </source>
</reference>
<comment type="caution">
    <text evidence="1">The sequence shown here is derived from an EMBL/GenBank/DDBJ whole genome shotgun (WGS) entry which is preliminary data.</text>
</comment>
<dbReference type="EMBL" id="JUGD01000019">
    <property type="protein sequence ID" value="RAM63405.1"/>
    <property type="molecule type" value="Genomic_DNA"/>
</dbReference>
<sequence>MRLVRRQVGFLPDTGPVHFAVIFVGGDQRRLLGCEQELAVGLQLKGESHDDDVEALFLLVERVERHRRIRREIAKFHDRCPTS</sequence>
<gene>
    <name evidence="1" type="ORF">RB24_16565</name>
</gene>
<keyword evidence="2" id="KW-1185">Reference proteome</keyword>
<name>A0ABX9BZJ5_9BURK</name>
<protein>
    <submittedName>
        <fullName evidence="1">Uncharacterized protein</fullName>
    </submittedName>
</protein>